<keyword evidence="1" id="KW-0812">Transmembrane</keyword>
<evidence type="ECO:0000313" key="3">
    <source>
        <dbReference type="Proteomes" id="UP000799764"/>
    </source>
</evidence>
<gene>
    <name evidence="2" type="ORF">P171DRAFT_243306</name>
</gene>
<dbReference type="AlphaFoldDB" id="A0A9P4PKZ6"/>
<evidence type="ECO:0000256" key="1">
    <source>
        <dbReference type="SAM" id="Phobius"/>
    </source>
</evidence>
<proteinExistence type="predicted"/>
<name>A0A9P4PKZ6_9PLEO</name>
<reference evidence="2" key="1">
    <citation type="journal article" date="2020" name="Stud. Mycol.">
        <title>101 Dothideomycetes genomes: a test case for predicting lifestyles and emergence of pathogens.</title>
        <authorList>
            <person name="Haridas S."/>
            <person name="Albert R."/>
            <person name="Binder M."/>
            <person name="Bloem J."/>
            <person name="Labutti K."/>
            <person name="Salamov A."/>
            <person name="Andreopoulos B."/>
            <person name="Baker S."/>
            <person name="Barry K."/>
            <person name="Bills G."/>
            <person name="Bluhm B."/>
            <person name="Cannon C."/>
            <person name="Castanera R."/>
            <person name="Culley D."/>
            <person name="Daum C."/>
            <person name="Ezra D."/>
            <person name="Gonzalez J."/>
            <person name="Henrissat B."/>
            <person name="Kuo A."/>
            <person name="Liang C."/>
            <person name="Lipzen A."/>
            <person name="Lutzoni F."/>
            <person name="Magnuson J."/>
            <person name="Mondo S."/>
            <person name="Nolan M."/>
            <person name="Ohm R."/>
            <person name="Pangilinan J."/>
            <person name="Park H.-J."/>
            <person name="Ramirez L."/>
            <person name="Alfaro M."/>
            <person name="Sun H."/>
            <person name="Tritt A."/>
            <person name="Yoshinaga Y."/>
            <person name="Zwiers L.-H."/>
            <person name="Turgeon B."/>
            <person name="Goodwin S."/>
            <person name="Spatafora J."/>
            <person name="Crous P."/>
            <person name="Grigoriev I."/>
        </authorList>
    </citation>
    <scope>NUCLEOTIDE SEQUENCE</scope>
    <source>
        <strain evidence="2">CBS 690.94</strain>
    </source>
</reference>
<keyword evidence="1" id="KW-0472">Membrane</keyword>
<keyword evidence="3" id="KW-1185">Reference proteome</keyword>
<keyword evidence="1" id="KW-1133">Transmembrane helix</keyword>
<organism evidence="2 3">
    <name type="scientific">Karstenula rhodostoma CBS 690.94</name>
    <dbReference type="NCBI Taxonomy" id="1392251"/>
    <lineage>
        <taxon>Eukaryota</taxon>
        <taxon>Fungi</taxon>
        <taxon>Dikarya</taxon>
        <taxon>Ascomycota</taxon>
        <taxon>Pezizomycotina</taxon>
        <taxon>Dothideomycetes</taxon>
        <taxon>Pleosporomycetidae</taxon>
        <taxon>Pleosporales</taxon>
        <taxon>Massarineae</taxon>
        <taxon>Didymosphaeriaceae</taxon>
        <taxon>Karstenula</taxon>
    </lineage>
</organism>
<dbReference type="Proteomes" id="UP000799764">
    <property type="component" value="Unassembled WGS sequence"/>
</dbReference>
<sequence>MLRYKCGVPRSQKSITRPVASEWIRLLQMRLPCMRCPRNVRSWNTSPCLTSLCANPMWSSSMTTRLSSSAPALGPAASVLCVASPAPARSAFRIALGPALSFWSAFVWIHLFLSILIPNLASIRLSDRMRVLRTRSAIRHLLTSKRLGDKRQYIGEGSQGLRCDLWAVRTLSVGYAHQTTLWMERRLQLPTNAVVLPTSKVGRTTDLLWYARRTITVVDAFLLHADHDCRAPSASS</sequence>
<comment type="caution">
    <text evidence="2">The sequence shown here is derived from an EMBL/GenBank/DDBJ whole genome shotgun (WGS) entry which is preliminary data.</text>
</comment>
<accession>A0A9P4PKZ6</accession>
<dbReference type="EMBL" id="MU001497">
    <property type="protein sequence ID" value="KAF2447010.1"/>
    <property type="molecule type" value="Genomic_DNA"/>
</dbReference>
<evidence type="ECO:0000313" key="2">
    <source>
        <dbReference type="EMBL" id="KAF2447010.1"/>
    </source>
</evidence>
<feature type="transmembrane region" description="Helical" evidence="1">
    <location>
        <begin position="100"/>
        <end position="121"/>
    </location>
</feature>
<protein>
    <submittedName>
        <fullName evidence="2">Uncharacterized protein</fullName>
    </submittedName>
</protein>